<dbReference type="PROSITE" id="PS51918">
    <property type="entry name" value="RADICAL_SAM"/>
    <property type="match status" value="1"/>
</dbReference>
<dbReference type="SFLD" id="SFLDS00029">
    <property type="entry name" value="Radical_SAM"/>
    <property type="match status" value="1"/>
</dbReference>
<keyword evidence="6 10" id="KW-0479">Metal-binding</keyword>
<comment type="similarity">
    <text evidence="2">Belongs to the anaerobic coproporphyrinogen-III oxidase family. HemW subfamily.</text>
</comment>
<gene>
    <name evidence="12" type="ORF">BOW53_00195</name>
</gene>
<dbReference type="InterPro" id="IPR058240">
    <property type="entry name" value="rSAM_sf"/>
</dbReference>
<reference evidence="12 13" key="1">
    <citation type="submission" date="2016-11" db="EMBL/GenBank/DDBJ databases">
        <title>Mixed transmission modes and dynamic genome evolution in an obligate animal-bacterial symbiosis.</title>
        <authorList>
            <person name="Russell S.L."/>
            <person name="Corbett-Detig R.B."/>
            <person name="Cavanaugh C.M."/>
        </authorList>
    </citation>
    <scope>NUCLEOTIDE SEQUENCE [LARGE SCALE GENOMIC DNA]</scope>
    <source>
        <strain evidence="12">Sveles-Q1</strain>
    </source>
</reference>
<feature type="domain" description="Radical SAM core" evidence="11">
    <location>
        <begin position="3"/>
        <end position="240"/>
    </location>
</feature>
<dbReference type="Proteomes" id="UP000191110">
    <property type="component" value="Unassembled WGS sequence"/>
</dbReference>
<keyword evidence="13" id="KW-1185">Reference proteome</keyword>
<evidence type="ECO:0000256" key="4">
    <source>
        <dbReference type="ARBA" id="ARBA00022617"/>
    </source>
</evidence>
<dbReference type="SFLD" id="SFLDF00562">
    <property type="entry name" value="HemN-like__clustered_with_heat"/>
    <property type="match status" value="1"/>
</dbReference>
<dbReference type="SFLD" id="SFLDG01082">
    <property type="entry name" value="B12-binding_domain_containing"/>
    <property type="match status" value="1"/>
</dbReference>
<dbReference type="AlphaFoldDB" id="A0A1T2LB52"/>
<evidence type="ECO:0000259" key="11">
    <source>
        <dbReference type="PROSITE" id="PS51918"/>
    </source>
</evidence>
<comment type="function">
    <text evidence="10">Probably acts as a heme chaperone, transferring heme to an unknown acceptor. Binds one molecule of heme per monomer, possibly covalently. Binds 1 [4Fe-4S] cluster. The cluster is coordinated with 3 cysteines and an exchangeable S-adenosyl-L-methionine.</text>
</comment>
<keyword evidence="10" id="KW-0004">4Fe-4S</keyword>
<dbReference type="GO" id="GO:0051539">
    <property type="term" value="F:4 iron, 4 sulfur cluster binding"/>
    <property type="evidence" value="ECO:0007669"/>
    <property type="project" value="UniProtKB-UniRule"/>
</dbReference>
<name>A0A1T2LB52_9GAMM</name>
<evidence type="ECO:0000256" key="1">
    <source>
        <dbReference type="ARBA" id="ARBA00001966"/>
    </source>
</evidence>
<comment type="caution">
    <text evidence="12">The sequence shown here is derived from an EMBL/GenBank/DDBJ whole genome shotgun (WGS) entry which is preliminary data.</text>
</comment>
<dbReference type="SFLD" id="SFLDG01065">
    <property type="entry name" value="anaerobic_coproporphyrinogen-I"/>
    <property type="match status" value="1"/>
</dbReference>
<comment type="subcellular location">
    <subcellularLocation>
        <location evidence="10">Cytoplasm</location>
    </subcellularLocation>
</comment>
<dbReference type="InterPro" id="IPR034505">
    <property type="entry name" value="Coproporphyrinogen-III_oxidase"/>
</dbReference>
<dbReference type="InterPro" id="IPR007197">
    <property type="entry name" value="rSAM"/>
</dbReference>
<evidence type="ECO:0000256" key="8">
    <source>
        <dbReference type="ARBA" id="ARBA00023014"/>
    </source>
</evidence>
<dbReference type="RefSeq" id="WP_078482056.1">
    <property type="nucleotide sequence ID" value="NZ_MPRL01000001.1"/>
</dbReference>
<dbReference type="Pfam" id="PF04055">
    <property type="entry name" value="Radical_SAM"/>
    <property type="match status" value="1"/>
</dbReference>
<keyword evidence="7 10" id="KW-0408">Iron</keyword>
<evidence type="ECO:0000256" key="2">
    <source>
        <dbReference type="ARBA" id="ARBA00006100"/>
    </source>
</evidence>
<evidence type="ECO:0000256" key="6">
    <source>
        <dbReference type="ARBA" id="ARBA00022723"/>
    </source>
</evidence>
<evidence type="ECO:0000313" key="13">
    <source>
        <dbReference type="Proteomes" id="UP000191110"/>
    </source>
</evidence>
<evidence type="ECO:0000256" key="9">
    <source>
        <dbReference type="ARBA" id="ARBA00023186"/>
    </source>
</evidence>
<dbReference type="SFLD" id="SFLDF00288">
    <property type="entry name" value="HemN-like__clustered_with_nucl"/>
    <property type="match status" value="1"/>
</dbReference>
<dbReference type="PANTHER" id="PTHR13932:SF5">
    <property type="entry name" value="RADICAL S-ADENOSYL METHIONINE DOMAIN-CONTAINING PROTEIN 1, MITOCHONDRIAL"/>
    <property type="match status" value="1"/>
</dbReference>
<dbReference type="EMBL" id="MPRL01000001">
    <property type="protein sequence ID" value="OOZ42300.1"/>
    <property type="molecule type" value="Genomic_DNA"/>
</dbReference>
<dbReference type="SMART" id="SM00729">
    <property type="entry name" value="Elp3"/>
    <property type="match status" value="1"/>
</dbReference>
<proteinExistence type="inferred from homology"/>
<dbReference type="CDD" id="cd01335">
    <property type="entry name" value="Radical_SAM"/>
    <property type="match status" value="1"/>
</dbReference>
<accession>A0A1T2LB52</accession>
<dbReference type="GO" id="GO:0006779">
    <property type="term" value="P:porphyrin-containing compound biosynthetic process"/>
    <property type="evidence" value="ECO:0007669"/>
    <property type="project" value="InterPro"/>
</dbReference>
<keyword evidence="10" id="KW-0963">Cytoplasm</keyword>
<evidence type="ECO:0000256" key="5">
    <source>
        <dbReference type="ARBA" id="ARBA00022691"/>
    </source>
</evidence>
<sequence length="383" mass="43104">MSMLALPPLSLYVHFPWCVRKCPYCDFNSHEPGEKIPQHEYIDALLADLEHDLPLVAGREIVSIFFGGGTPSLFAPEQIDRLIEALENRLRFADKIEITLEANPGTLEQHHFGGYRSAGVNRLSIGVQSFDDHALKSIGRIHDRDEAVRAVESAQRAGFERINLDLMFGLPGASQAQTLRDLQTAIDLDPGHISWYQLTLEPNTAFHHAPPPSLPDDDALWRVQRSGIELLDTHGYQQYEISAYSREAQQCIHNLNYWQFGDYLGIGAGAHAKLTAANTVLRRWRQRHPRSYLQQATSSSVISGESRLSLEDRALEFMMNALRLNQGFELDLFKQRTGLELSSIASPLQIAQDRGLIEVDEYQIKPTATGRLHLNELLGLFVS</sequence>
<dbReference type="GO" id="GO:0004109">
    <property type="term" value="F:coproporphyrinogen oxidase activity"/>
    <property type="evidence" value="ECO:0007669"/>
    <property type="project" value="InterPro"/>
</dbReference>
<dbReference type="Pfam" id="PF06969">
    <property type="entry name" value="HemN_C"/>
    <property type="match status" value="1"/>
</dbReference>
<evidence type="ECO:0000256" key="10">
    <source>
        <dbReference type="RuleBase" id="RU364116"/>
    </source>
</evidence>
<dbReference type="GO" id="GO:0046872">
    <property type="term" value="F:metal ion binding"/>
    <property type="evidence" value="ECO:0007669"/>
    <property type="project" value="UniProtKB-UniRule"/>
</dbReference>
<dbReference type="SUPFAM" id="SSF102114">
    <property type="entry name" value="Radical SAM enzymes"/>
    <property type="match status" value="1"/>
</dbReference>
<dbReference type="InterPro" id="IPR004559">
    <property type="entry name" value="HemW-like"/>
</dbReference>
<dbReference type="InterPro" id="IPR013785">
    <property type="entry name" value="Aldolase_TIM"/>
</dbReference>
<dbReference type="GO" id="GO:0005737">
    <property type="term" value="C:cytoplasm"/>
    <property type="evidence" value="ECO:0007669"/>
    <property type="project" value="UniProtKB-SubCell"/>
</dbReference>
<dbReference type="InterPro" id="IPR006638">
    <property type="entry name" value="Elp3/MiaA/NifB-like_rSAM"/>
</dbReference>
<keyword evidence="5 10" id="KW-0949">S-adenosyl-L-methionine</keyword>
<dbReference type="NCBIfam" id="TIGR00539">
    <property type="entry name" value="hemN_rel"/>
    <property type="match status" value="1"/>
</dbReference>
<evidence type="ECO:0000256" key="3">
    <source>
        <dbReference type="ARBA" id="ARBA00017228"/>
    </source>
</evidence>
<evidence type="ECO:0000256" key="7">
    <source>
        <dbReference type="ARBA" id="ARBA00023004"/>
    </source>
</evidence>
<comment type="cofactor">
    <cofactor evidence="1">
        <name>[4Fe-4S] cluster</name>
        <dbReference type="ChEBI" id="CHEBI:49883"/>
    </cofactor>
</comment>
<dbReference type="Gene3D" id="3.20.20.70">
    <property type="entry name" value="Aldolase class I"/>
    <property type="match status" value="1"/>
</dbReference>
<dbReference type="OrthoDB" id="9808022at2"/>
<dbReference type="PANTHER" id="PTHR13932">
    <property type="entry name" value="COPROPORPHYRINIGEN III OXIDASE"/>
    <property type="match status" value="1"/>
</dbReference>
<protein>
    <recommendedName>
        <fullName evidence="3 10">Heme chaperone HemW</fullName>
    </recommendedName>
</protein>
<organism evidence="12 13">
    <name type="scientific">Solemya pervernicosa gill symbiont</name>
    <dbReference type="NCBI Taxonomy" id="642797"/>
    <lineage>
        <taxon>Bacteria</taxon>
        <taxon>Pseudomonadati</taxon>
        <taxon>Pseudomonadota</taxon>
        <taxon>Gammaproteobacteria</taxon>
        <taxon>sulfur-oxidizing symbionts</taxon>
    </lineage>
</organism>
<keyword evidence="8 10" id="KW-0411">Iron-sulfur</keyword>
<keyword evidence="4 10" id="KW-0349">Heme</keyword>
<dbReference type="InterPro" id="IPR010723">
    <property type="entry name" value="HemN_C"/>
</dbReference>
<keyword evidence="9 10" id="KW-0143">Chaperone</keyword>
<evidence type="ECO:0000313" key="12">
    <source>
        <dbReference type="EMBL" id="OOZ42300.1"/>
    </source>
</evidence>